<keyword evidence="1" id="KW-0812">Transmembrane</keyword>
<comment type="caution">
    <text evidence="2">The sequence shown here is derived from an EMBL/GenBank/DDBJ whole genome shotgun (WGS) entry which is preliminary data.</text>
</comment>
<evidence type="ECO:0000313" key="2">
    <source>
        <dbReference type="EMBL" id="KAK9761999.1"/>
    </source>
</evidence>
<name>A0ABR2WKK8_9FUNG</name>
<keyword evidence="3" id="KW-1185">Reference proteome</keyword>
<keyword evidence="1" id="KW-1133">Transmembrane helix</keyword>
<feature type="transmembrane region" description="Helical" evidence="1">
    <location>
        <begin position="22"/>
        <end position="38"/>
    </location>
</feature>
<organism evidence="2 3">
    <name type="scientific">Basidiobolus ranarum</name>
    <dbReference type="NCBI Taxonomy" id="34480"/>
    <lineage>
        <taxon>Eukaryota</taxon>
        <taxon>Fungi</taxon>
        <taxon>Fungi incertae sedis</taxon>
        <taxon>Zoopagomycota</taxon>
        <taxon>Entomophthoromycotina</taxon>
        <taxon>Basidiobolomycetes</taxon>
        <taxon>Basidiobolales</taxon>
        <taxon>Basidiobolaceae</taxon>
        <taxon>Basidiobolus</taxon>
    </lineage>
</organism>
<keyword evidence="1" id="KW-0472">Membrane</keyword>
<accession>A0ABR2WKK8</accession>
<evidence type="ECO:0000313" key="3">
    <source>
        <dbReference type="Proteomes" id="UP001479436"/>
    </source>
</evidence>
<sequence length="130" mass="14778">MAVVELPYNRVWYQFVDFLENYGYYVLFALLLWHFALLPKLKQWFPYTIGGEMPQGRKNELDKLKKAAVTKLQNPKNKEETLIKEKATDKKAYLRPKAPYNSNDFGATIGSLNVGGGTHVFPGACRGCTS</sequence>
<dbReference type="Proteomes" id="UP001479436">
    <property type="component" value="Unassembled WGS sequence"/>
</dbReference>
<evidence type="ECO:0008006" key="4">
    <source>
        <dbReference type="Google" id="ProtNLM"/>
    </source>
</evidence>
<evidence type="ECO:0000256" key="1">
    <source>
        <dbReference type="SAM" id="Phobius"/>
    </source>
</evidence>
<dbReference type="EMBL" id="JASJQH010001135">
    <property type="protein sequence ID" value="KAK9761999.1"/>
    <property type="molecule type" value="Genomic_DNA"/>
</dbReference>
<proteinExistence type="predicted"/>
<protein>
    <recommendedName>
        <fullName evidence="4">ATP synthase F0 subunit 8</fullName>
    </recommendedName>
</protein>
<reference evidence="2 3" key="1">
    <citation type="submission" date="2023-04" db="EMBL/GenBank/DDBJ databases">
        <title>Genome of Basidiobolus ranarum AG-B5.</title>
        <authorList>
            <person name="Stajich J.E."/>
            <person name="Carter-House D."/>
            <person name="Gryganskyi A."/>
        </authorList>
    </citation>
    <scope>NUCLEOTIDE SEQUENCE [LARGE SCALE GENOMIC DNA]</scope>
    <source>
        <strain evidence="2 3">AG-B5</strain>
    </source>
</reference>
<gene>
    <name evidence="2" type="ORF">K7432_012677</name>
</gene>